<comment type="function">
    <text evidence="2">Catalyzes the epimerization of the C3' and C5'positions of dTDP-6-deoxy-D-xylo-4-hexulose, forming dTDP-6-deoxy-L-lyxo-4-hexulose.</text>
</comment>
<comment type="caution">
    <text evidence="10">The sequence shown here is derived from an EMBL/GenBank/DDBJ whole genome shotgun (WGS) entry which is preliminary data.</text>
</comment>
<name>A0A7C2NE04_9BACT</name>
<dbReference type="InterPro" id="IPR000888">
    <property type="entry name" value="RmlC-like"/>
</dbReference>
<evidence type="ECO:0000256" key="4">
    <source>
        <dbReference type="ARBA" id="ARBA00019595"/>
    </source>
</evidence>
<feature type="site" description="Participates in a stacking interaction with the thymidine ring of dTDP-4-oxo-6-deoxyglucose" evidence="9">
    <location>
        <position position="136"/>
    </location>
</feature>
<evidence type="ECO:0000256" key="7">
    <source>
        <dbReference type="ARBA" id="ARBA00033311"/>
    </source>
</evidence>
<dbReference type="EMBL" id="DSMR01000289">
    <property type="protein sequence ID" value="HET47308.1"/>
    <property type="molecule type" value="Genomic_DNA"/>
</dbReference>
<dbReference type="PANTHER" id="PTHR21047:SF2">
    <property type="entry name" value="THYMIDINE DIPHOSPHO-4-KETO-RHAMNOSE 3,5-EPIMERASE"/>
    <property type="match status" value="1"/>
</dbReference>
<gene>
    <name evidence="10" type="ORF">ENQ31_04010</name>
</gene>
<dbReference type="GO" id="GO:0000271">
    <property type="term" value="P:polysaccharide biosynthetic process"/>
    <property type="evidence" value="ECO:0007669"/>
    <property type="project" value="TreeGrafter"/>
</dbReference>
<protein>
    <recommendedName>
        <fullName evidence="4">dTDP-4-dehydrorhamnose 3,5-epimerase</fullName>
        <ecNumber evidence="3">5.1.3.13</ecNumber>
    </recommendedName>
    <alternativeName>
        <fullName evidence="6">Thymidine diphospho-4-keto-rhamnose 3,5-epimerase</fullName>
    </alternativeName>
    <alternativeName>
        <fullName evidence="5">dTDP-4-keto-6-deoxyglucose 3,5-epimerase</fullName>
    </alternativeName>
    <alternativeName>
        <fullName evidence="7">dTDP-6-deoxy-D-xylo-4-hexulose 3,5-epimerase</fullName>
    </alternativeName>
</protein>
<accession>A0A7C2NE04</accession>
<organism evidence="10">
    <name type="scientific">Thermoanaerobaculum aquaticum</name>
    <dbReference type="NCBI Taxonomy" id="1312852"/>
    <lineage>
        <taxon>Bacteria</taxon>
        <taxon>Pseudomonadati</taxon>
        <taxon>Acidobacteriota</taxon>
        <taxon>Thermoanaerobaculia</taxon>
        <taxon>Thermoanaerobaculales</taxon>
        <taxon>Thermoanaerobaculaceae</taxon>
        <taxon>Thermoanaerobaculum</taxon>
    </lineage>
</organism>
<proteinExistence type="predicted"/>
<dbReference type="Pfam" id="PF00908">
    <property type="entry name" value="dTDP_sugar_isom"/>
    <property type="match status" value="1"/>
</dbReference>
<dbReference type="InterPro" id="IPR011051">
    <property type="entry name" value="RmlC_Cupin_sf"/>
</dbReference>
<evidence type="ECO:0000256" key="1">
    <source>
        <dbReference type="ARBA" id="ARBA00001298"/>
    </source>
</evidence>
<evidence type="ECO:0000256" key="5">
    <source>
        <dbReference type="ARBA" id="ARBA00029758"/>
    </source>
</evidence>
<reference evidence="10" key="1">
    <citation type="journal article" date="2020" name="mSystems">
        <title>Genome- and Community-Level Interaction Insights into Carbon Utilization and Element Cycling Functions of Hydrothermarchaeota in Hydrothermal Sediment.</title>
        <authorList>
            <person name="Zhou Z."/>
            <person name="Liu Y."/>
            <person name="Xu W."/>
            <person name="Pan J."/>
            <person name="Luo Z.H."/>
            <person name="Li M."/>
        </authorList>
    </citation>
    <scope>NUCLEOTIDE SEQUENCE [LARGE SCALE GENOMIC DNA]</scope>
    <source>
        <strain evidence="10">SpSt-299</strain>
    </source>
</reference>
<sequence>MEGVRVFPLRRFVDDRGLFLELYRNQATHPGSEELTRFFSGVEVAQLNYSLVTVGEHIKGLHYHLKQADVWFCPPPFKLKVVLLDLRRNSPTAGKTQVVVLGEGKDAWVYIPAGVAHGYRPLTNPCGLFYLVTRCFDLNDPDEYRIPWDHPAVKQLWEVKNE</sequence>
<dbReference type="AlphaFoldDB" id="A0A7C2NE04"/>
<evidence type="ECO:0000256" key="8">
    <source>
        <dbReference type="PIRSR" id="PIRSR600888-1"/>
    </source>
</evidence>
<dbReference type="PANTHER" id="PTHR21047">
    <property type="entry name" value="DTDP-6-DEOXY-D-GLUCOSE-3,5 EPIMERASE"/>
    <property type="match status" value="1"/>
</dbReference>
<keyword evidence="10" id="KW-0167">Capsid protein</keyword>
<evidence type="ECO:0000256" key="6">
    <source>
        <dbReference type="ARBA" id="ARBA00031424"/>
    </source>
</evidence>
<dbReference type="GO" id="GO:0008830">
    <property type="term" value="F:dTDP-4-dehydrorhamnose 3,5-epimerase activity"/>
    <property type="evidence" value="ECO:0007669"/>
    <property type="project" value="UniProtKB-EC"/>
</dbReference>
<dbReference type="EC" id="5.1.3.13" evidence="3"/>
<dbReference type="GO" id="GO:0019305">
    <property type="term" value="P:dTDP-rhamnose biosynthetic process"/>
    <property type="evidence" value="ECO:0007669"/>
    <property type="project" value="TreeGrafter"/>
</dbReference>
<evidence type="ECO:0000313" key="10">
    <source>
        <dbReference type="EMBL" id="HET47308.1"/>
    </source>
</evidence>
<feature type="active site" description="Proton acceptor" evidence="8">
    <location>
        <position position="62"/>
    </location>
</feature>
<evidence type="ECO:0000256" key="3">
    <source>
        <dbReference type="ARBA" id="ARBA00012098"/>
    </source>
</evidence>
<feature type="active site" description="Proton donor" evidence="8">
    <location>
        <position position="130"/>
    </location>
</feature>
<evidence type="ECO:0000256" key="9">
    <source>
        <dbReference type="PIRSR" id="PIRSR600888-3"/>
    </source>
</evidence>
<dbReference type="GO" id="GO:0005829">
    <property type="term" value="C:cytosol"/>
    <property type="evidence" value="ECO:0007669"/>
    <property type="project" value="TreeGrafter"/>
</dbReference>
<keyword evidence="10" id="KW-0946">Virion</keyword>
<dbReference type="SUPFAM" id="SSF51182">
    <property type="entry name" value="RmlC-like cupins"/>
    <property type="match status" value="1"/>
</dbReference>
<comment type="catalytic activity">
    <reaction evidence="1">
        <text>dTDP-4-dehydro-6-deoxy-alpha-D-glucose = dTDP-4-dehydro-beta-L-rhamnose</text>
        <dbReference type="Rhea" id="RHEA:16969"/>
        <dbReference type="ChEBI" id="CHEBI:57649"/>
        <dbReference type="ChEBI" id="CHEBI:62830"/>
        <dbReference type="EC" id="5.1.3.13"/>
    </reaction>
</comment>
<dbReference type="Gene3D" id="2.60.120.10">
    <property type="entry name" value="Jelly Rolls"/>
    <property type="match status" value="1"/>
</dbReference>
<evidence type="ECO:0000256" key="2">
    <source>
        <dbReference type="ARBA" id="ARBA00001997"/>
    </source>
</evidence>
<dbReference type="InterPro" id="IPR014710">
    <property type="entry name" value="RmlC-like_jellyroll"/>
</dbReference>